<dbReference type="GO" id="GO:0043115">
    <property type="term" value="F:precorrin-2 dehydrogenase activity"/>
    <property type="evidence" value="ECO:0007669"/>
    <property type="project" value="UniProtKB-EC"/>
</dbReference>
<dbReference type="OrthoDB" id="1721126at2759"/>
<reference evidence="9" key="1">
    <citation type="submission" date="2015-10" db="EMBL/GenBank/DDBJ databases">
        <authorList>
            <person name="Devillers H."/>
        </authorList>
    </citation>
    <scope>NUCLEOTIDE SEQUENCE [LARGE SCALE GENOMIC DNA]</scope>
</reference>
<proteinExistence type="predicted"/>
<evidence type="ECO:0000259" key="6">
    <source>
        <dbReference type="Pfam" id="PF14823"/>
    </source>
</evidence>
<dbReference type="Gene3D" id="3.40.50.720">
    <property type="entry name" value="NAD(P)-binding Rossmann-like Domain"/>
    <property type="match status" value="1"/>
</dbReference>
<dbReference type="Pfam" id="PF14824">
    <property type="entry name" value="Sirohm_synth_M"/>
    <property type="match status" value="1"/>
</dbReference>
<dbReference type="Gene3D" id="3.30.160.110">
    <property type="entry name" value="Siroheme synthase, domain 2"/>
    <property type="match status" value="1"/>
</dbReference>
<dbReference type="InterPro" id="IPR028281">
    <property type="entry name" value="Sirohaem_synthase_central"/>
</dbReference>
<feature type="domain" description="Siroheme synthase central" evidence="7">
    <location>
        <begin position="179"/>
        <end position="204"/>
    </location>
</feature>
<dbReference type="GO" id="GO:0004325">
    <property type="term" value="F:ferrochelatase activity"/>
    <property type="evidence" value="ECO:0007669"/>
    <property type="project" value="InterPro"/>
</dbReference>
<keyword evidence="4" id="KW-0520">NAD</keyword>
<dbReference type="InterPro" id="IPR028162">
    <property type="entry name" value="Met8_C"/>
</dbReference>
<comment type="pathway">
    <text evidence="1">Porphyrin-containing compound metabolism; siroheme biosynthesis; sirohydrochlorin from precorrin-2: step 1/1.</text>
</comment>
<name>A0A0P1KML9_9SACH</name>
<keyword evidence="3" id="KW-0560">Oxidoreductase</keyword>
<dbReference type="SUPFAM" id="SSF75615">
    <property type="entry name" value="Siroheme synthase middle domains-like"/>
    <property type="match status" value="1"/>
</dbReference>
<dbReference type="Gene3D" id="1.10.3280.10">
    <property type="entry name" value="Siroheme synthase, domain 3"/>
    <property type="match status" value="1"/>
</dbReference>
<organism evidence="8 9">
    <name type="scientific">Lachancea quebecensis</name>
    <dbReference type="NCBI Taxonomy" id="1654605"/>
    <lineage>
        <taxon>Eukaryota</taxon>
        <taxon>Fungi</taxon>
        <taxon>Dikarya</taxon>
        <taxon>Ascomycota</taxon>
        <taxon>Saccharomycotina</taxon>
        <taxon>Saccharomycetes</taxon>
        <taxon>Saccharomycetales</taxon>
        <taxon>Saccharomycetaceae</taxon>
        <taxon>Lachancea</taxon>
    </lineage>
</organism>
<dbReference type="Proteomes" id="UP000236544">
    <property type="component" value="Unassembled WGS sequence"/>
</dbReference>
<evidence type="ECO:0000256" key="4">
    <source>
        <dbReference type="ARBA" id="ARBA00023027"/>
    </source>
</evidence>
<dbReference type="Pfam" id="PF14823">
    <property type="entry name" value="Sirohm_synth_C"/>
    <property type="match status" value="1"/>
</dbReference>
<dbReference type="SUPFAM" id="SSF51735">
    <property type="entry name" value="NAD(P)-binding Rossmann-fold domains"/>
    <property type="match status" value="1"/>
</dbReference>
<dbReference type="Pfam" id="PF13241">
    <property type="entry name" value="NAD_binding_7"/>
    <property type="match status" value="1"/>
</dbReference>
<dbReference type="PANTHER" id="PTHR35330">
    <property type="entry name" value="SIROHEME BIOSYNTHESIS PROTEIN MET8"/>
    <property type="match status" value="1"/>
</dbReference>
<evidence type="ECO:0000256" key="1">
    <source>
        <dbReference type="ARBA" id="ARBA00005010"/>
    </source>
</evidence>
<evidence type="ECO:0000256" key="5">
    <source>
        <dbReference type="ARBA" id="ARBA00023244"/>
    </source>
</evidence>
<dbReference type="EC" id="1.3.1.76" evidence="2"/>
<protein>
    <recommendedName>
        <fullName evidence="2">precorrin-2 dehydrogenase</fullName>
        <ecNumber evidence="2">1.3.1.76</ecNumber>
    </recommendedName>
</protein>
<evidence type="ECO:0000256" key="2">
    <source>
        <dbReference type="ARBA" id="ARBA00012400"/>
    </source>
</evidence>
<dbReference type="GO" id="GO:0019354">
    <property type="term" value="P:siroheme biosynthetic process"/>
    <property type="evidence" value="ECO:0007669"/>
    <property type="project" value="UniProtKB-UniPathway"/>
</dbReference>
<dbReference type="UniPathway" id="UPA00262">
    <property type="reaction ID" value="UER00222"/>
</dbReference>
<keyword evidence="9" id="KW-1185">Reference proteome</keyword>
<keyword evidence="5" id="KW-0627">Porphyrin biosynthesis</keyword>
<sequence length="296" mass="33515">MLSLQLAHQLSGRHILLVGAGEVAMTRIPKLLPTGCKLTVIAPEIHKDMWKHFDVPEDDDTVEYTDKHWSPEKNKVFQLFRREFRNTDIVLHGNGLADSADAQSFLNGELDPIESYDHSKASGWHMILTCIPDPVISERIYRGAKLVLGQHVLCNVADNPPLCDFYFGSNVTLGKGGKPIQIMLSSNGNSPRFTALLKNEIERQFGDLPIGESVAKLGQLRARVRKISEENCPATLSKPELIKYRMEWIRNCTDSFGVSHCHEMNVDKTVTLFEEMFADLSLEQPDNETYMREYLE</sequence>
<feature type="domain" description="Siroheme biosynthesis protein Met8 C-terminal" evidence="6">
    <location>
        <begin position="210"/>
        <end position="278"/>
    </location>
</feature>
<gene>
    <name evidence="8" type="ORF">LAQU0_S02e09714g</name>
</gene>
<evidence type="ECO:0000256" key="3">
    <source>
        <dbReference type="ARBA" id="ARBA00023002"/>
    </source>
</evidence>
<evidence type="ECO:0000259" key="7">
    <source>
        <dbReference type="Pfam" id="PF14824"/>
    </source>
</evidence>
<dbReference type="AlphaFoldDB" id="A0A0P1KML9"/>
<evidence type="ECO:0000313" key="8">
    <source>
        <dbReference type="EMBL" id="CUS21261.1"/>
    </source>
</evidence>
<dbReference type="EMBL" id="LN890542">
    <property type="protein sequence ID" value="CUS21261.1"/>
    <property type="molecule type" value="Genomic_DNA"/>
</dbReference>
<evidence type="ECO:0000313" key="9">
    <source>
        <dbReference type="Proteomes" id="UP000236544"/>
    </source>
</evidence>
<dbReference type="InterPro" id="IPR028161">
    <property type="entry name" value="Met8-like"/>
</dbReference>
<accession>A0A0P1KML9</accession>
<dbReference type="PANTHER" id="PTHR35330:SF1">
    <property type="entry name" value="SIROHEME BIOSYNTHESIS PROTEIN MET8"/>
    <property type="match status" value="1"/>
</dbReference>
<dbReference type="InterPro" id="IPR036291">
    <property type="entry name" value="NAD(P)-bd_dom_sf"/>
</dbReference>